<dbReference type="EMBL" id="JACAQR010000012">
    <property type="protein sequence ID" value="NWD42420.1"/>
    <property type="molecule type" value="Genomic_DNA"/>
</dbReference>
<accession>A0A1H2G4U1</accession>
<evidence type="ECO:0000259" key="2">
    <source>
        <dbReference type="SMART" id="SM00858"/>
    </source>
</evidence>
<dbReference type="RefSeq" id="WP_063033302.1">
    <property type="nucleotide sequence ID" value="NZ_CP012400.2"/>
</dbReference>
<proteinExistence type="predicted"/>
<dbReference type="InterPro" id="IPR017592">
    <property type="entry name" value="Pilus_assmbl_Flp-typ_CpaB"/>
</dbReference>
<gene>
    <name evidence="3" type="primary">cpaB</name>
    <name evidence="3" type="ORF">HX826_11130</name>
</gene>
<dbReference type="OrthoDB" id="146902at2"/>
<comment type="caution">
    <text evidence="3">The sequence shown here is derived from an EMBL/GenBank/DDBJ whole genome shotgun (WGS) entry which is preliminary data.</text>
</comment>
<evidence type="ECO:0000313" key="4">
    <source>
        <dbReference type="Proteomes" id="UP000546584"/>
    </source>
</evidence>
<name>A0A143GPB2_9PSED</name>
<feature type="domain" description="SAF" evidence="2">
    <location>
        <begin position="54"/>
        <end position="114"/>
    </location>
</feature>
<dbReference type="InterPro" id="IPR013974">
    <property type="entry name" value="SAF"/>
</dbReference>
<reference evidence="3 4" key="1">
    <citation type="submission" date="2020-04" db="EMBL/GenBank/DDBJ databases">
        <title>Molecular characterization of pseudomonads from Agaricus bisporus reveal novel blotch 2 pathogens in Western Europe.</title>
        <authorList>
            <person name="Taparia T."/>
            <person name="Krijger M."/>
            <person name="Haynes E."/>
            <person name="Elpinstone J.G."/>
            <person name="Noble R."/>
            <person name="Van Der Wolf J."/>
        </authorList>
    </citation>
    <scope>NUCLEOTIDE SEQUENCE [LARGE SCALE GENOMIC DNA]</scope>
    <source>
        <strain evidence="3 4">IPO3753</strain>
    </source>
</reference>
<dbReference type="AlphaFoldDB" id="A0A143GPB2"/>
<dbReference type="NCBIfam" id="TIGR03177">
    <property type="entry name" value="pilus_cpaB"/>
    <property type="match status" value="1"/>
</dbReference>
<dbReference type="Proteomes" id="UP000546584">
    <property type="component" value="Unassembled WGS sequence"/>
</dbReference>
<accession>A0A143GPB2</accession>
<dbReference type="Pfam" id="PF16976">
    <property type="entry name" value="RcpC"/>
    <property type="match status" value="1"/>
</dbReference>
<dbReference type="InterPro" id="IPR031571">
    <property type="entry name" value="RcpC_dom"/>
</dbReference>
<dbReference type="KEGG" id="pym:AK972_5262"/>
<dbReference type="Gene3D" id="3.90.1210.10">
    <property type="entry name" value="Antifreeze-like/N-acetylneuraminic acid synthase C-terminal domain"/>
    <property type="match status" value="1"/>
</dbReference>
<evidence type="ECO:0000256" key="1">
    <source>
        <dbReference type="SAM" id="MobiDB-lite"/>
    </source>
</evidence>
<protein>
    <submittedName>
        <fullName evidence="3">Flp pilus assembly protein CpaB</fullName>
    </submittedName>
</protein>
<dbReference type="Pfam" id="PF08666">
    <property type="entry name" value="SAF"/>
    <property type="match status" value="1"/>
</dbReference>
<sequence>MNSRISLILAGLLLVGALIAGYWGLVLSRPAPVPPPVAQSPEVVQPVTEDQTRQPVVVLAHDVAPFVELTAADLVLERLRTVPAGSLTRLDQAVGKVPWRPLSAGTWLTEESFNPGGTLARMIRPNERALAVAVDEVIGAGGQLTPGDYVDVLLFLRQEGGNPQQSAQVIVPALRLLSVGDQLGLTNDGQPGSVPPTTADEKLKAQQSRASARTVVLAVPEQLMSRLMLAAQSGVLRLAVRSADEQLLSQYWAGETESAINLENTKRDLYQFNQLSFSPVPLNSIGPANGAPKRSGVEVIRGNQVTQQTP</sequence>
<evidence type="ECO:0000313" key="3">
    <source>
        <dbReference type="EMBL" id="NWD42420.1"/>
    </source>
</evidence>
<dbReference type="SMART" id="SM00858">
    <property type="entry name" value="SAF"/>
    <property type="match status" value="1"/>
</dbReference>
<organism evidence="3 4">
    <name type="scientific">Pseudomonas yamanorum</name>
    <dbReference type="NCBI Taxonomy" id="515393"/>
    <lineage>
        <taxon>Bacteria</taxon>
        <taxon>Pseudomonadati</taxon>
        <taxon>Pseudomonadota</taxon>
        <taxon>Gammaproteobacteria</taxon>
        <taxon>Pseudomonadales</taxon>
        <taxon>Pseudomonadaceae</taxon>
        <taxon>Pseudomonas</taxon>
    </lineage>
</organism>
<dbReference type="GeneID" id="93513179"/>
<feature type="region of interest" description="Disordered" evidence="1">
    <location>
        <begin position="286"/>
        <end position="310"/>
    </location>
</feature>
<dbReference type="CDD" id="cd11614">
    <property type="entry name" value="SAF_CpaB_FlgA_like"/>
    <property type="match status" value="1"/>
</dbReference>